<evidence type="ECO:0000313" key="2">
    <source>
        <dbReference type="EMBL" id="SEH47193.1"/>
    </source>
</evidence>
<proteinExistence type="predicted"/>
<dbReference type="AlphaFoldDB" id="A0A1H6ILI9"/>
<evidence type="ECO:0000256" key="1">
    <source>
        <dbReference type="SAM" id="Phobius"/>
    </source>
</evidence>
<evidence type="ECO:0000313" key="3">
    <source>
        <dbReference type="Proteomes" id="UP000199215"/>
    </source>
</evidence>
<reference evidence="2 3" key="1">
    <citation type="submission" date="2016-10" db="EMBL/GenBank/DDBJ databases">
        <authorList>
            <person name="de Groot N.N."/>
        </authorList>
    </citation>
    <scope>NUCLEOTIDE SEQUENCE [LARGE SCALE GENOMIC DNA]</scope>
    <source>
        <strain evidence="2 3">IBRC-M10418</strain>
    </source>
</reference>
<keyword evidence="1" id="KW-0472">Membrane</keyword>
<accession>A0A1H6ILI9</accession>
<keyword evidence="3" id="KW-1185">Reference proteome</keyword>
<keyword evidence="1" id="KW-0812">Transmembrane</keyword>
<dbReference type="STRING" id="1267564.SAMN05192561_102250"/>
<protein>
    <submittedName>
        <fullName evidence="2">Uncharacterized protein</fullName>
    </submittedName>
</protein>
<gene>
    <name evidence="2" type="ORF">SAMN05192561_102250</name>
</gene>
<sequence>MNVGKVLEGEALTPRQMGIICVVWLAIVIVTAVGLAFFV</sequence>
<dbReference type="Proteomes" id="UP000199215">
    <property type="component" value="Unassembled WGS sequence"/>
</dbReference>
<dbReference type="EMBL" id="FNWU01000002">
    <property type="protein sequence ID" value="SEH47193.1"/>
    <property type="molecule type" value="Genomic_DNA"/>
</dbReference>
<keyword evidence="1" id="KW-1133">Transmembrane helix</keyword>
<name>A0A1H6ILI9_9EURY</name>
<organism evidence="2 3">
    <name type="scientific">Halopenitus malekzadehii</name>
    <dbReference type="NCBI Taxonomy" id="1267564"/>
    <lineage>
        <taxon>Archaea</taxon>
        <taxon>Methanobacteriati</taxon>
        <taxon>Methanobacteriota</taxon>
        <taxon>Stenosarchaea group</taxon>
        <taxon>Halobacteria</taxon>
        <taxon>Halobacteriales</taxon>
        <taxon>Haloferacaceae</taxon>
        <taxon>Halopenitus</taxon>
    </lineage>
</organism>
<feature type="transmembrane region" description="Helical" evidence="1">
    <location>
        <begin position="17"/>
        <end position="38"/>
    </location>
</feature>